<keyword evidence="4" id="KW-1185">Reference proteome</keyword>
<dbReference type="InterPro" id="IPR026341">
    <property type="entry name" value="T9SS_type_B"/>
</dbReference>
<feature type="signal peptide" evidence="1">
    <location>
        <begin position="1"/>
        <end position="21"/>
    </location>
</feature>
<protein>
    <submittedName>
        <fullName evidence="3">Gliding motility-associated C-terminal domain-containing protein</fullName>
    </submittedName>
</protein>
<evidence type="ECO:0000259" key="2">
    <source>
        <dbReference type="SMART" id="SM00089"/>
    </source>
</evidence>
<dbReference type="InterPro" id="IPR013783">
    <property type="entry name" value="Ig-like_fold"/>
</dbReference>
<dbReference type="Gene3D" id="2.60.120.260">
    <property type="entry name" value="Galactose-binding domain-like"/>
    <property type="match status" value="1"/>
</dbReference>
<evidence type="ECO:0000256" key="1">
    <source>
        <dbReference type="SAM" id="SignalP"/>
    </source>
</evidence>
<reference evidence="3 4" key="1">
    <citation type="submission" date="2023-11" db="EMBL/GenBank/DDBJ databases">
        <title>MicrobeMod: A computational toolkit for identifying prokaryotic methylation and restriction-modification with nanopore sequencing.</title>
        <authorList>
            <person name="Crits-Christoph A."/>
            <person name="Kang S.C."/>
            <person name="Lee H."/>
            <person name="Ostrov N."/>
        </authorList>
    </citation>
    <scope>NUCLEOTIDE SEQUENCE [LARGE SCALE GENOMIC DNA]</scope>
    <source>
        <strain evidence="3 4">ATCC 23090</strain>
    </source>
</reference>
<accession>A0ABZ0XLA7</accession>
<feature type="domain" description="PKD/Chitinase" evidence="2">
    <location>
        <begin position="6114"/>
        <end position="6180"/>
    </location>
</feature>
<dbReference type="InterPro" id="IPR044023">
    <property type="entry name" value="Ig_7"/>
</dbReference>
<feature type="domain" description="PKD/Chitinase" evidence="2">
    <location>
        <begin position="6249"/>
        <end position="6321"/>
    </location>
</feature>
<dbReference type="Gene3D" id="2.60.40.10">
    <property type="entry name" value="Immunoglobulins"/>
    <property type="match status" value="1"/>
</dbReference>
<organism evidence="3 4">
    <name type="scientific">Chitinophaga sancti</name>
    <dbReference type="NCBI Taxonomy" id="1004"/>
    <lineage>
        <taxon>Bacteria</taxon>
        <taxon>Pseudomonadati</taxon>
        <taxon>Bacteroidota</taxon>
        <taxon>Chitinophagia</taxon>
        <taxon>Chitinophagales</taxon>
        <taxon>Chitinophagaceae</taxon>
        <taxon>Chitinophaga</taxon>
    </lineage>
</organism>
<evidence type="ECO:0000313" key="4">
    <source>
        <dbReference type="Proteomes" id="UP001326715"/>
    </source>
</evidence>
<proteinExistence type="predicted"/>
<dbReference type="EMBL" id="CP140154">
    <property type="protein sequence ID" value="WQG91275.1"/>
    <property type="molecule type" value="Genomic_DNA"/>
</dbReference>
<name>A0ABZ0XLA7_9BACT</name>
<feature type="domain" description="PKD/Chitinase" evidence="2">
    <location>
        <begin position="6043"/>
        <end position="6112"/>
    </location>
</feature>
<dbReference type="RefSeq" id="WP_322518533.1">
    <property type="nucleotide sequence ID" value="NZ_CP139972.1"/>
</dbReference>
<feature type="chain" id="PRO_5045741658" evidence="1">
    <location>
        <begin position="22"/>
        <end position="6484"/>
    </location>
</feature>
<evidence type="ECO:0000313" key="3">
    <source>
        <dbReference type="EMBL" id="WQG91275.1"/>
    </source>
</evidence>
<dbReference type="InterPro" id="IPR022409">
    <property type="entry name" value="PKD/Chitinase_dom"/>
</dbReference>
<keyword evidence="1" id="KW-0732">Signal</keyword>
<dbReference type="Pfam" id="PF13585">
    <property type="entry name" value="CHU_C"/>
    <property type="match status" value="1"/>
</dbReference>
<dbReference type="SMART" id="SM00089">
    <property type="entry name" value="PKD"/>
    <property type="match status" value="3"/>
</dbReference>
<dbReference type="Proteomes" id="UP001326715">
    <property type="component" value="Chromosome"/>
</dbReference>
<sequence>MKKILILLCGCLLLFTGIARSQTWYVNMPDTVCMSTNTGSGDQVKFTSMNAQLASGKNSKTTWTVKTPNNSESDYNVLYTQNPSGATKTDKLKLTDLLTLQFLTPGKYVFTLTVSYKPGSTATTITTKDSLYVVDCTMSTCSGGDAQMPGFTENFGTLPSNATRMAYSPSSAITYLYSASGDPADNYYAISNSTHLKGDWITTNDHTGTTRGGMLVCNSGFTKSTFFQKQVDGLCRGSVYNFSAWFINTDSSQVMTQTCASGFIYAGVTFQILNAANTSQVLASFKTNDVSPNFDKATWQKFGGSFTVPSGVSSVIVRIVNNHPGGCGNDIAVDDIQFSYCSPIIQAGILGSASTLKEVLCEGVATTLVSSYTPKAYFTSPAYQWEMSDDQGITWFNVPYGTANKDTLVIKSGELKGTKDVSYDYLFRVRIFEAGSSAATCAAPSSAVKITILPMPVLNLTKAQVCVGDEVLLHASGGYDRYSWNDLDSSINTQDRSIKVISDTTIKVYGYLTYSVENKTCRDSNQAFIGKNDKPVVELAASDTAICLGNRVTLSIADGLAPTAANGIHIKWYRGSSVATGTYYPDGDDQTTVVLNTETLADSTWIVVVTNSTCTVTSKPLTVHLTEIPVPDPGTHVTHCAENPTDADGYFTMTRPTIPNTNSYWTVIDVSGPGLSGDPASINFGDYVRFVTSNKRADATINLTTPGITAILQYRLQAAGNANCLGYAYDTLTLITGATTANAGPDSTLCGTSNTFVMQANEPNVDLTDDFAESGAWTIVGGPNADVTIADTTAYNTTVKISNGKYQDVTLRWTIRNVSGCGTNYDDVVLHYTAPPTMVLKPDTVCNTLGYFEMDTVSTTGNPTYYSVTSAVPGFSAIPETQITSWPITVPIPTGLTNAQYTFTVNFRSDNGGCAGSATIKVNVETPPTAPTGVTVGSPNICTSGTTTLTVVGGTLGKNADGTNAGKYVWYAGGCGTGTAIGTGATITVPVTATTTYYVRVESNGQCGVTACASGTVTVYTAPATSNAGPAQTHCNDSLFIMAANAATVGAGKWTVTSGTATIPTTDSALATAKIFVLAGKTATLTWTITNGACTTSSTVVLTNYMKPVPADAGPAYIEQCANPSFTMNAVAASPATASGSWSKFAGSKANFTGATNIPNAPVTLTVGDTATLIWTVTNGTCSSSDYITLYNYATPTAANAGPDLSQCNNDKFTMTSNTPTIGVGKWSVKSGTATFASTDSTKTNAVITVPVGTTVVMTWTVKNGTCSSADDVVLINYQQPGTANAGPDSLVQCNNPVFTMSATSPTPATAVGKWSLFTGSKASYTLADSSKTNIVFNLAAGDSATAIWTVTNGVCSSTDYIILKNYKAPTAANAGPQISQCANPSFTMAANAASVGIGTWTLSNTRSTITGNVNLPNTTINVPTGDSVIATWTIVNGACSTSSTVKLVNYATPTKAVAGPAIHQCANGSFTMAANTPVVGTGTWTKPAGSTAVFSGSANSSTMGVTLPAGDSSKLYWTITNGVCSSVDSVWIVNNLAPAAADAGPDTIKHCNSAPFVMTANAPSVAGATGWWSVVSPVSYTISGAQLNNPTATFNVTAGQTVVLKWNISNIGCSSSDNIVLINYVQPTATSAGSNQTHCNDSIFTVTGSAPMAGASGTWYIRSNNASFVGIPSGNTATVKVPAGQTATLRWVITNGVCADSSTVTLLNNMQPVAADAGPAYIEQCANPSFTMNAVAASPATASGSWSKFAGSKANFTGATNIPNAPVTLTVGDSATLIWTVTNGTCSSSDYITLYNYATPTAANAGPDLSQCNNDKFTMTSNTPTIGVGKWSVKSGTATFASTDSTKTNAVITVPVGTTVVMTWTVKNGTCSSADDVVLTNYQQPGTANAGPDSLVQCNNPVFTMSATSPTPATAVGKWSLFTGSKASYTLADSSKTNIVFNLAAGDTATAIWTVTNGVCSSTDYIILKNYKAPTAANAGPQISQCANPSFTMAANAASVGIGTWTLSNTRSTITGNVNLPNTTINVPTGDSVIATWTIVNGACSTSSTVKLVNYATPTKAVAGPAIHQCANGSFTMAANTPVVGTGTWTKPAGSTAVFSGSANSSTMGVTLPAGDSSKLYWTITNGVCSSVDSVWIVNNLAPAAADAGPDTIKHCNSAPFVMTANAPSVAGATGWWSVVSPAAYTISGAQLNNPTATFNVTAGQTVVLKWNISNIGCSSSDNIVLINYVQPTATSAGSNQTHCNDSIFTVTGSAPMAGASGTWYIRSNNASFVGTPSGNTATVKVPAGQTATLRWVITNGVCADSSTVTLLNNMQPVAADAGPAYIEQCANPSFTMNAVAASPATASGSWSKFAGSKANFTGATNIPNAPVTLTVGDSATLIWTVTNGTCSSSDYITLYNYATPTAANAGPDLSQCNNDKFTMTSNTPTIGVGKWSVKSGTATFASTDSTKTNAVITVPVGTTVVMTWTVKNGTCSSADDVVLTNYQQPGTANAGPDSLVQCNNPVFTMSATSPTPATAVGKWSLFTGSKASYTLADSSKTNIVFNLAAGDTATAIWTVTNGVCSSTDYIILKNYKAPTAANAGPQISQCANPSFTMAANAASVGIGTWTLSNTRSTITGNVNLPNTTINVPTGDSVIATWTIVNGACSTSSTVKLVNYATPTKAVAGPAIHQCANGSFTMAANTPVVGTGTWTKPAGSTAVFSGSANSSTMGVTLPAGDSSKLYWTITNGVCSSVDSVWIVNNLAPAAADAGPDTIKHCNSAPFVMTANAPSVAGATGWWSVVSPVSYTISGAQLNNPTATFNVTAGQTVVLKWNISNIGCSSSDNIVLINYVQPTATSAGSNQTHCNDSIFTVTGSAPMAGASGTWYIRSNNASFVGIPSGNTATVKVPAGQTATLRWVITNGVCADSSTVTLLNNMQPVAADAGPAYIEQCANPSFTMNAVAASPATASGSWSKFAGSKANFTGATNIPNAPVTLTVGDSATLIWTVTNGTCSSSDYITLYNYATPTAANAGPDLSQCNNDKFTMTSNTPTIGVGKWSVKSGTATFASTDSTKTNAVITVPVGTTVVMTWTVKNGTCSSADDVVLTNYQQPGTANAGPDSLVQCNNPVFTMSATSPTPATAVGKWSLFTGSKASYTLADSSKTNIVFNLAAGDSATAIWTVTNGVCSSTDYIILKNYQAPTAANAGPQISQCANPSFTMAANAASVGIGAWTLSNTRSTITGNVNLPNTTINVPTGDSVIATWTIVNGACSTSSTVKLVNYATPTKAVAGPAIHQCANGSFTMAANTAVVGTGTWTKPAGSTAVFSGSANSSTMGVTLPAGDSSKLYWTITNGVCSSVDSVWIVNNLAPAAADAGPDTIKHCNSAPFVMTANAPSVAGATGWWSVVSPVSYTISGAQLNNPTATFNVTAGQTVVLKWNISNIGCSSSDNIVLINYVQPTATSAGSNQTHCNDSIFTVTGSAPMAGASGTWYIRSNNASFVGIPSGNTATVKVPAGQTATLRWVITNGVCADSSTVTLLNNMQPVAADAGPAYIEQCANPSFTMNAVAASPATASGSWSKFAGSKANFTGATNIPNAPVTLTVGDSATLIWTVTNGTCSSSDYITLYNYATPTAANAGPDLSQCNNDKFTMTSNTPTIGVGKWSVKSGTATFASTDSTKTNAVITVPVGTTVVMTWTVKNGTCSSADDVVLTNYQQPGTANAGPDSLVQCNNPVFTMSATSPTPATAVGKWSLFTGSKASYTLADSSKTNIVFNLAAGDTATAIWTVTNGVCSSTDYIILKNYKAPTAANAGPQISQCANPSFTMAANAASVGIGTWTLSTTRSTITGNVNLPNTTINVPAGDSVIATWTIVNGACSTSSTVKLVNYATPTKAVAGPAIHQCANGSFTMAANTPVVGTGTWTKPAGSTAFFSGSDHSSAMGVTLPAGDSSKLYWTITNGVCSSVDSVWIVNNLAPAAADAGPDTIKHCNSAPFVMTANAPSVAGATGWWSVVSPAAYTISGAQLNNPTATFNVTAGQTVVLKWNISNIGCSSSDNIVLINYVQPTATSAGSNQTHCNDSIFTVTGSAPMAGASGTWYIRSNNASFVGIPSGNTATVKVPAGQTATLRWVITNGVCADSSTVTLLNNMQPVAADAGPAYIEQCANPSFTMNAVAASPATASGSWSTFAGSKAAITGGGTTPNATVTMAAGDTATLIWTVTNGTCSSSDYIILYNYATPTAANAGPDLSQCNNPKFTVASNTPTIGVGKWSVKSGTATFASTDSSLTNAVITVPVGTTAVMTWTVKNGTCSSADDVVLTNYQQPGTANAGPDSLVQCNNPVFTMSATSPTPATAVGKWSLFTGSKASYTLADSSKTNIVFNLAAGDSATAIWTVTNGVCSSTDYIILKNYQAPTAANAGPQISQCANPSFTMAANAASVGIGTWTLSNTRSTITGNVNLPNTTINVPAGDSVIATWTIVNGACSTSSTVKLVNYATPTKAVAGPAIHQCANGSFTMAANTAVVGTGTWTKPAGSTAVFSGSANSSTMGVTLPAGDSSKLYWTITNGVCSSVDSVWIVNNLAPAAADAGPDTIKHCNDDVFAMTANAPSVAGATGYWTAVSPASYTITSAQLNDPNATFNVTAGQTVELKWNISNIGCSSSDNIVLVNYEQPTAVTAGLDQTKCAGSAFVLDGSVPNVTGAIGTWYVRNGIATINTGEEHNTNAHITLPNDASAELHWVVTNGTCADSAAVILTNYLTPVKADAGVDSIKHCADSVFVMNANAPDVTGAVGVWTFLNPTTIPLPADSNNPNITFIIPAGDSVIAVWSIGNGTCSTSDQIKLVNYMAPTAAAVPADMQQCMTTTFPVTANAPDVPGAIGYWSVVKGNATFPTTDSSKNSTTFTVPNGDSAYVTWTLTNGLCSSSATIKLYNYQQPAPAEAGADSLVQCNNPVFNMAATAPNLATAVGKWSLYPGSKANFSPADSNNINAVINLTPGDTATAIWTVTNGVCTTSDKIMLKNYQAPAPADAGPDSIKHCSNPVFTMSATAPSLATATGKWTLSNPKAIMAAADTNKINAVINVPAGDSVIATWTVTNGVCATSDVIKLVNYQQPTAAAAGSDTHQCAVKDFVMTANTPDVPGAVGTWTLPAGSTATMPITDIHLPNIKITVPEGDSVIATWTITNGVCTSSSTVKLVNDKMPTPANAGTAQTHCADSAFVMTANAASIGTGTWSFYTGSKASIAPADKNTPTATIYVPAGDTATAIWTITNNSCATSSTVFLKNDMMPETANAGANQVHCNDSAFIMNATAGLLPGSKGTWTVLSGIAYINSLDLNNPTAKVLVYVNTSATLQWTLSNGTCTGTPATVTLTNLGPVVGNTISADQTVCAAETPAMLKGTTTLSGGNGTFSYQWQMSTTNATSGFTNVTTGTGGTAASYTPATLSADTVWFRRIVSSGACSTTMSNVVKIRRVTTSPVVVSVPSAITTDCILGKDYTTMFGTPVFSHAPFTSEALTVTYTDNTTTPDACHTLISRTWTAVDRCGLTTTAQQTITVVDTKAPVFTGTAPADVTVECDKVPVAVNLSANDACMGVLTIAPIETRIDIAGQCSSNYYLVRKWVAVDNCGNASDTLKQTITVRDLTGPVFTGTAPANMTVDCDKVPAAAPLTATDNCTPGVITVTPVDTRQSISGAKCNNTYQLTRTWTATDNCGNSTILRQVITVQDTTRPAFSMTLVADTTVNCDAVPDIPTITAKDNCSASVNVKVSQTKVFLSTTCSNNYRLTRTWTAADDCGNTATMKQVITVQDTTRPKFRTAPPADTTVSCSAVPTPPTNISATDNCSATSNVKVTYSQTRQAIAGSCAGNYQLIRVWTAKDECGNTNIVRQVITVADTTKPVIDPAPAAVTVSCGGTIPAAATLYATDNCDGNFPKKATMTTDPYTVDACNGYTITRRWNVTDACGNAAIERVQVITVTACPKPQLEANLPVNCSDNTKFSIQLLTKVSKPTFTLQSVYPAGAITTPKVQTSNVFDLPGVTQATFIVTDGVTGCVSDPVTYTLQFVQKPTVNLGADVAICEGGTVTLDAGAANASAGYAIKWSTGATTQQITVSASGTYTVTVTNNGCSATGSVKVTVNKPPVVTLKDATICAGETVKLNAYVQGASYVWSTGDTGPSIEVSTAGTYSVDVSLNGCTVTAQANITVSAPPNITVTPDPSVCPGQTAMLQVEPDGGSVKWSDGSLTNSIVVSKPGDYWVTVTKNGCVVTDTLHVTNKANLNINLGPDKDICIGGLVVLDATNPDAISYLWNDGTTDPVREVSTPGTYSVTVLDRNCNLTSTASVKVTVAGIGNISLGNDTTICIGQTLTLNVDAGTGNSVRWQDGTTTSKYVVTQTGYYKVTVYNDCGSVTDDITVTYKQCEAKPDFPNAFTPNGDGHNDTFKPHVNGPMYDYDLRVYNRWGQVVFLSRDLTKGWDGRFQGTLVDVGTYVYLLSYKNTAAGETRIVKGEVSVIR</sequence>
<dbReference type="NCBIfam" id="TIGR04131">
    <property type="entry name" value="Bac_Flav_CTERM"/>
    <property type="match status" value="1"/>
</dbReference>
<dbReference type="Pfam" id="PF19081">
    <property type="entry name" value="Ig_7"/>
    <property type="match status" value="1"/>
</dbReference>
<gene>
    <name evidence="3" type="ORF">SR876_07175</name>
</gene>